<dbReference type="InterPro" id="IPR019027">
    <property type="entry name" value="Pilus_biogenesis_CpaD-related"/>
</dbReference>
<comment type="caution">
    <text evidence="1">The sequence shown here is derived from an EMBL/GenBank/DDBJ whole genome shotgun (WGS) entry which is preliminary data.</text>
</comment>
<organism evidence="1 2">
    <name type="scientific">Bradyrhizobium ivorense</name>
    <dbReference type="NCBI Taxonomy" id="2511166"/>
    <lineage>
        <taxon>Bacteria</taxon>
        <taxon>Pseudomonadati</taxon>
        <taxon>Pseudomonadota</taxon>
        <taxon>Alphaproteobacteria</taxon>
        <taxon>Hyphomicrobiales</taxon>
        <taxon>Nitrobacteraceae</taxon>
        <taxon>Bradyrhizobium</taxon>
    </lineage>
</organism>
<name>A0A508SX02_9BRAD</name>
<dbReference type="OrthoDB" id="9802674at2"/>
<dbReference type="EMBL" id="CAADFC020000004">
    <property type="protein sequence ID" value="VIO66406.1"/>
    <property type="molecule type" value="Genomic_DNA"/>
</dbReference>
<keyword evidence="2" id="KW-1185">Reference proteome</keyword>
<evidence type="ECO:0000313" key="1">
    <source>
        <dbReference type="EMBL" id="VIO66406.1"/>
    </source>
</evidence>
<protein>
    <recommendedName>
        <fullName evidence="3">Pilus assembly protein CpaD</fullName>
    </recommendedName>
</protein>
<reference evidence="1" key="1">
    <citation type="submission" date="2019-02" db="EMBL/GenBank/DDBJ databases">
        <authorList>
            <person name="Pothier F.J."/>
        </authorList>
    </citation>
    <scope>NUCLEOTIDE SEQUENCE</scope>
    <source>
        <strain evidence="1">CI-1B</strain>
    </source>
</reference>
<sequence>MTQTTSTTSADRKRPLALAGALVGLAVALGACQHSPDNSLAYIDAPADYRQRHPIAVTETDRSVVVFVGRSRGGLTAEQRAQVMGLARDWMREGTGAVAVDVPADTANARAAQESLREIQAIFAAAGVPPRGILVRKYRPDDPRQLPAIRVNYPKMTATAGPCGIWPEDLGPSIHNKSYLENKQYYNFGCANQRNLAAMVEDPADLVQPRAETPAYTPRRSIAFDKYRKGDSTATTYSEAEKAKLSDTGK</sequence>
<dbReference type="InterPro" id="IPR013361">
    <property type="entry name" value="Pilus_CpaD"/>
</dbReference>
<dbReference type="Pfam" id="PF09476">
    <property type="entry name" value="Pilus_CpaD"/>
    <property type="match status" value="1"/>
</dbReference>
<gene>
    <name evidence="1" type="ORF">CI1B_15280</name>
</gene>
<dbReference type="AlphaFoldDB" id="A0A508SX02"/>
<dbReference type="RefSeq" id="WP_139858169.1">
    <property type="nucleotide sequence ID" value="NZ_CAADFC020000004.1"/>
</dbReference>
<dbReference type="NCBIfam" id="TIGR02522">
    <property type="entry name" value="pilus_cpaD"/>
    <property type="match status" value="1"/>
</dbReference>
<accession>A0A508SX02</accession>
<proteinExistence type="predicted"/>
<dbReference type="Proteomes" id="UP000328092">
    <property type="component" value="Unassembled WGS sequence"/>
</dbReference>
<evidence type="ECO:0000313" key="2">
    <source>
        <dbReference type="Proteomes" id="UP000328092"/>
    </source>
</evidence>
<evidence type="ECO:0008006" key="3">
    <source>
        <dbReference type="Google" id="ProtNLM"/>
    </source>
</evidence>